<evidence type="ECO:0000259" key="1">
    <source>
        <dbReference type="Pfam" id="PF07848"/>
    </source>
</evidence>
<name>A0A7C9PMW2_9MICO</name>
<dbReference type="InterPro" id="IPR011965">
    <property type="entry name" value="PaaX_trns_reg"/>
</dbReference>
<keyword evidence="5" id="KW-1185">Reference proteome</keyword>
<dbReference type="InterPro" id="IPR012906">
    <property type="entry name" value="PaaX-like_N"/>
</dbReference>
<organism evidence="4 5">
    <name type="scientific">Galbitalea soli</name>
    <dbReference type="NCBI Taxonomy" id="1268042"/>
    <lineage>
        <taxon>Bacteria</taxon>
        <taxon>Bacillati</taxon>
        <taxon>Actinomycetota</taxon>
        <taxon>Actinomycetes</taxon>
        <taxon>Micrococcales</taxon>
        <taxon>Microbacteriaceae</taxon>
        <taxon>Galbitalea</taxon>
    </lineage>
</organism>
<dbReference type="Pfam" id="PF07848">
    <property type="entry name" value="PaaX"/>
    <property type="match status" value="1"/>
</dbReference>
<accession>A0A7C9PMW2</accession>
<feature type="domain" description="Transcriptional repressor PaaX-like central Cas2-like" evidence="3">
    <location>
        <begin position="101"/>
        <end position="182"/>
    </location>
</feature>
<dbReference type="AlphaFoldDB" id="A0A7C9PMW2"/>
<dbReference type="Proteomes" id="UP000479756">
    <property type="component" value="Unassembled WGS sequence"/>
</dbReference>
<dbReference type="Gene3D" id="1.10.10.10">
    <property type="entry name" value="Winged helix-like DNA-binding domain superfamily/Winged helix DNA-binding domain"/>
    <property type="match status" value="1"/>
</dbReference>
<protein>
    <submittedName>
        <fullName evidence="4">PaaX family transcriptional regulator</fullName>
    </submittedName>
</protein>
<evidence type="ECO:0000259" key="2">
    <source>
        <dbReference type="Pfam" id="PF08223"/>
    </source>
</evidence>
<feature type="domain" description="Transcriptional repressor PaaX-like N-terminal" evidence="1">
    <location>
        <begin position="15"/>
        <end position="81"/>
    </location>
</feature>
<dbReference type="PIRSF" id="PIRSF020623">
    <property type="entry name" value="PaaX"/>
    <property type="match status" value="1"/>
</dbReference>
<dbReference type="EMBL" id="JAAGWZ010000002">
    <property type="protein sequence ID" value="NEM91086.1"/>
    <property type="molecule type" value="Genomic_DNA"/>
</dbReference>
<dbReference type="PANTHER" id="PTHR30319">
    <property type="entry name" value="PHENYLACETIC ACID REGULATOR-RELATED TRANSCRIPTIONAL REPRESSOR"/>
    <property type="match status" value="1"/>
</dbReference>
<dbReference type="PANTHER" id="PTHR30319:SF1">
    <property type="entry name" value="TRANSCRIPTIONAL REPRESSOR PAAX"/>
    <property type="match status" value="1"/>
</dbReference>
<sequence>MVDPPRGSTPGLRKTRTLLLTVLGEAVLPSSSWVWQGTLVDSLVTLGSSVAAARQAVGRAVADDWLVSERVGRRSQLRIADSTVERLQLARQRTMDFGNSRDWDGQWLFVALSVPEESRALRHHFRTELAWLGFGSLGNGLWVSPHTENEESALRLFQSVEGPNGAYVFTGARPVTHSPRELAAAAWDLDELRDRYEAFLERFEPLNPRSSREVFAAWVELLTSWRHFPLFDPELPDSLLPRDWPRYRARQLFREQFEAWTDGALDYFRSLES</sequence>
<proteinExistence type="predicted"/>
<gene>
    <name evidence="4" type="ORF">G3T37_06925</name>
</gene>
<feature type="domain" description="Transcriptional repressor PaaX-like C-terminal" evidence="2">
    <location>
        <begin position="187"/>
        <end position="269"/>
    </location>
</feature>
<dbReference type="Pfam" id="PF20803">
    <property type="entry name" value="PaaX_M"/>
    <property type="match status" value="1"/>
</dbReference>
<evidence type="ECO:0000259" key="3">
    <source>
        <dbReference type="Pfam" id="PF20803"/>
    </source>
</evidence>
<dbReference type="InterPro" id="IPR036388">
    <property type="entry name" value="WH-like_DNA-bd_sf"/>
</dbReference>
<dbReference type="InterPro" id="IPR048846">
    <property type="entry name" value="PaaX-like_central"/>
</dbReference>
<dbReference type="Gene3D" id="1.20.58.1460">
    <property type="match status" value="1"/>
</dbReference>
<evidence type="ECO:0000313" key="4">
    <source>
        <dbReference type="EMBL" id="NEM91086.1"/>
    </source>
</evidence>
<evidence type="ECO:0000313" key="5">
    <source>
        <dbReference type="Proteomes" id="UP000479756"/>
    </source>
</evidence>
<dbReference type="Pfam" id="PF08223">
    <property type="entry name" value="PaaX_C"/>
    <property type="match status" value="1"/>
</dbReference>
<dbReference type="Gene3D" id="3.30.70.2650">
    <property type="match status" value="1"/>
</dbReference>
<comment type="caution">
    <text evidence="4">The sequence shown here is derived from an EMBL/GenBank/DDBJ whole genome shotgun (WGS) entry which is preliminary data.</text>
</comment>
<reference evidence="4 5" key="1">
    <citation type="journal article" date="2014" name="Int. J. Syst. Evol. Microbiol.">
        <title>Description of Galbitalea soli gen. nov., sp. nov., and Frondihabitans sucicola sp. nov.</title>
        <authorList>
            <person name="Kim S.J."/>
            <person name="Lim J.M."/>
            <person name="Ahn J.H."/>
            <person name="Weon H.Y."/>
            <person name="Hamada M."/>
            <person name="Suzuki K."/>
            <person name="Ahn T.Y."/>
            <person name="Kwon S.W."/>
        </authorList>
    </citation>
    <scope>NUCLEOTIDE SEQUENCE [LARGE SCALE GENOMIC DNA]</scope>
    <source>
        <strain evidence="4 5">NBRC 108727</strain>
    </source>
</reference>
<dbReference type="GO" id="GO:0006351">
    <property type="term" value="P:DNA-templated transcription"/>
    <property type="evidence" value="ECO:0007669"/>
    <property type="project" value="InterPro"/>
</dbReference>
<dbReference type="InterPro" id="IPR013225">
    <property type="entry name" value="PaaX_C"/>
</dbReference>